<dbReference type="STRING" id="1437425.CSEC_0678"/>
<reference evidence="1" key="2">
    <citation type="submission" date="2014-09" db="EMBL/GenBank/DDBJ databases">
        <title>Criblamydia sequanensis harbors a mega-plasmid encoding arsenite resistance.</title>
        <authorList>
            <person name="Bertelli C."/>
            <person name="Goesmann A."/>
            <person name="Greub G."/>
        </authorList>
    </citation>
    <scope>NUCLEOTIDE SEQUENCE [LARGE SCALE GENOMIC DNA]</scope>
    <source>
        <strain evidence="1">CRIB-18</strain>
    </source>
</reference>
<comment type="caution">
    <text evidence="1">The sequence shown here is derived from an EMBL/GenBank/DDBJ whole genome shotgun (WGS) entry which is preliminary data.</text>
</comment>
<dbReference type="Proteomes" id="UP000031552">
    <property type="component" value="Unassembled WGS sequence"/>
</dbReference>
<evidence type="ECO:0000313" key="1">
    <source>
        <dbReference type="EMBL" id="CDR33511.1"/>
    </source>
</evidence>
<protein>
    <submittedName>
        <fullName evidence="1">Uncharacterized protein</fullName>
    </submittedName>
</protein>
<reference evidence="1" key="1">
    <citation type="submission" date="2013-12" db="EMBL/GenBank/DDBJ databases">
        <authorList>
            <person name="Linke B."/>
        </authorList>
    </citation>
    <scope>NUCLEOTIDE SEQUENCE [LARGE SCALE GENOMIC DNA]</scope>
    <source>
        <strain evidence="1">CRIB-18</strain>
    </source>
</reference>
<dbReference type="AlphaFoldDB" id="A0A090CYJ8"/>
<name>A0A090CYJ8_9BACT</name>
<dbReference type="EMBL" id="CCEJ010000003">
    <property type="protein sequence ID" value="CDR33511.1"/>
    <property type="molecule type" value="Genomic_DNA"/>
</dbReference>
<keyword evidence="2" id="KW-1185">Reference proteome</keyword>
<gene>
    <name evidence="1" type="ORF">CSEC_0678</name>
</gene>
<evidence type="ECO:0000313" key="2">
    <source>
        <dbReference type="Proteomes" id="UP000031552"/>
    </source>
</evidence>
<proteinExistence type="predicted"/>
<accession>A0A090CYJ8</accession>
<organism evidence="1 2">
    <name type="scientific">Candidatus Criblamydia sequanensis CRIB-18</name>
    <dbReference type="NCBI Taxonomy" id="1437425"/>
    <lineage>
        <taxon>Bacteria</taxon>
        <taxon>Pseudomonadati</taxon>
        <taxon>Chlamydiota</taxon>
        <taxon>Chlamydiia</taxon>
        <taxon>Parachlamydiales</taxon>
        <taxon>Candidatus Criblamydiaceae</taxon>
        <taxon>Candidatus Criblamydia</taxon>
    </lineage>
</organism>
<sequence length="83" mass="10118">MRLMNINTGDEIASILESDEILKIKEPRLKKDIDERGIFIPKDMLEEFDYHGFISSKDEKFLDAFKDVYWRIYMDHIIYRWVE</sequence>
<dbReference type="RefSeq" id="WP_041016991.1">
    <property type="nucleotide sequence ID" value="NZ_CCEJ010000003.1"/>
</dbReference>